<comment type="caution">
    <text evidence="3">The sequence shown here is derived from an EMBL/GenBank/DDBJ whole genome shotgun (WGS) entry which is preliminary data.</text>
</comment>
<feature type="chain" id="PRO_5040860297" description="Late embryogenesis abundant protein" evidence="2">
    <location>
        <begin position="50"/>
        <end position="138"/>
    </location>
</feature>
<accession>A0A9W6JQE8</accession>
<evidence type="ECO:0000256" key="2">
    <source>
        <dbReference type="SAM" id="SignalP"/>
    </source>
</evidence>
<dbReference type="EMBL" id="BSFL01000003">
    <property type="protein sequence ID" value="GLK81362.1"/>
    <property type="molecule type" value="Genomic_DNA"/>
</dbReference>
<name>A0A9W6JQE8_9HYPH</name>
<evidence type="ECO:0000313" key="4">
    <source>
        <dbReference type="Proteomes" id="UP001143309"/>
    </source>
</evidence>
<proteinExistence type="predicted"/>
<protein>
    <recommendedName>
        <fullName evidence="5">Late embryogenesis abundant protein</fullName>
    </recommendedName>
</protein>
<dbReference type="Proteomes" id="UP001143309">
    <property type="component" value="Unassembled WGS sequence"/>
</dbReference>
<organism evidence="3 4">
    <name type="scientific">Methylopila turkensis</name>
    <dbReference type="NCBI Taxonomy" id="1437816"/>
    <lineage>
        <taxon>Bacteria</taxon>
        <taxon>Pseudomonadati</taxon>
        <taxon>Pseudomonadota</taxon>
        <taxon>Alphaproteobacteria</taxon>
        <taxon>Hyphomicrobiales</taxon>
        <taxon>Methylopilaceae</taxon>
        <taxon>Methylopila</taxon>
    </lineage>
</organism>
<keyword evidence="2" id="KW-0732">Signal</keyword>
<feature type="signal peptide" evidence="2">
    <location>
        <begin position="1"/>
        <end position="49"/>
    </location>
</feature>
<reference evidence="3" key="2">
    <citation type="submission" date="2023-01" db="EMBL/GenBank/DDBJ databases">
        <authorList>
            <person name="Sun Q."/>
            <person name="Evtushenko L."/>
        </authorList>
    </citation>
    <scope>NUCLEOTIDE SEQUENCE</scope>
    <source>
        <strain evidence="3">VKM B-2748</strain>
    </source>
</reference>
<reference evidence="3" key="1">
    <citation type="journal article" date="2014" name="Int. J. Syst. Evol. Microbiol.">
        <title>Complete genome sequence of Corynebacterium casei LMG S-19264T (=DSM 44701T), isolated from a smear-ripened cheese.</title>
        <authorList>
            <consortium name="US DOE Joint Genome Institute (JGI-PGF)"/>
            <person name="Walter F."/>
            <person name="Albersmeier A."/>
            <person name="Kalinowski J."/>
            <person name="Ruckert C."/>
        </authorList>
    </citation>
    <scope>NUCLEOTIDE SEQUENCE</scope>
    <source>
        <strain evidence="3">VKM B-2748</strain>
    </source>
</reference>
<feature type="region of interest" description="Disordered" evidence="1">
    <location>
        <begin position="51"/>
        <end position="138"/>
    </location>
</feature>
<keyword evidence="4" id="KW-1185">Reference proteome</keyword>
<dbReference type="AlphaFoldDB" id="A0A9W6JQE8"/>
<evidence type="ECO:0000313" key="3">
    <source>
        <dbReference type="EMBL" id="GLK81362.1"/>
    </source>
</evidence>
<gene>
    <name evidence="3" type="ORF">GCM10008174_31030</name>
</gene>
<evidence type="ECO:0008006" key="5">
    <source>
        <dbReference type="Google" id="ProtNLM"/>
    </source>
</evidence>
<sequence>MSALQWAWNDAARASFENHKKQIMGAIMKTLAAFALASALAVGAGPALAQTNSTVDQGANPADKTSPEKAGETGKMSPGTTGAMDNAVKGTATSKDDVKRQTEGGTTAADGAHQGQMGKDKHSPGATGAAPGSDDSKK</sequence>
<evidence type="ECO:0000256" key="1">
    <source>
        <dbReference type="SAM" id="MobiDB-lite"/>
    </source>
</evidence>